<evidence type="ECO:0000313" key="3">
    <source>
        <dbReference type="EMBL" id="KFK29221.1"/>
    </source>
</evidence>
<accession>A0A087GH69</accession>
<dbReference type="Gramene" id="KFK29221">
    <property type="protein sequence ID" value="KFK29221"/>
    <property type="gene ID" value="AALP_AA7G105000"/>
</dbReference>
<feature type="coiled-coil region" evidence="1">
    <location>
        <begin position="354"/>
        <end position="395"/>
    </location>
</feature>
<keyword evidence="1" id="KW-0175">Coiled coil</keyword>
<gene>
    <name evidence="3" type="ordered locus">AALP_Aa7g105000</name>
</gene>
<protein>
    <submittedName>
        <fullName evidence="3">Uncharacterized protein</fullName>
    </submittedName>
</protein>
<sequence>MTKTFKSLSSPSPSERIISLSVNHETSLISTDLISLSMEVEVSSSSFVVPYPLAPPLKDLPLREELNRIRAGNHGWDDLSYSRIRRAHDKLDTWDSKYWAVEMRGDTLGIPAFNTPSIPIRPRKSRRLSKVSNRSDAEVTADPSAIIVIQDCEHNTEGISLPNKEENATVRDGSQNVSSVTDPANMQRADDASTRGSVLDKLNEPKGLGDASRSKGKRKVDLVDKKAEKNRIAAKAKADFKAGWITAFWIGGTCVVPPPEAPVYQSLGVTPPASAPISLDSSAIPLCPAVQTAINVSHPPLSLLQHKAPLVSLIGGTKVNLPNPDRLAISELLSFDWSSDIIGMCRADSWEATASENQQSLNDLFDQANALKEEKQKLEEEVKKRDAHLEAASAEVTLYAQEEVKAQLYYRRGAWISLEKMVEAKYELLPGLLENYAK</sequence>
<dbReference type="Proteomes" id="UP000029120">
    <property type="component" value="Chromosome 7"/>
</dbReference>
<name>A0A087GH69_ARAAL</name>
<organism evidence="3 4">
    <name type="scientific">Arabis alpina</name>
    <name type="common">Alpine rock-cress</name>
    <dbReference type="NCBI Taxonomy" id="50452"/>
    <lineage>
        <taxon>Eukaryota</taxon>
        <taxon>Viridiplantae</taxon>
        <taxon>Streptophyta</taxon>
        <taxon>Embryophyta</taxon>
        <taxon>Tracheophyta</taxon>
        <taxon>Spermatophyta</taxon>
        <taxon>Magnoliopsida</taxon>
        <taxon>eudicotyledons</taxon>
        <taxon>Gunneridae</taxon>
        <taxon>Pentapetalae</taxon>
        <taxon>rosids</taxon>
        <taxon>malvids</taxon>
        <taxon>Brassicales</taxon>
        <taxon>Brassicaceae</taxon>
        <taxon>Arabideae</taxon>
        <taxon>Arabis</taxon>
    </lineage>
</organism>
<evidence type="ECO:0000256" key="1">
    <source>
        <dbReference type="SAM" id="Coils"/>
    </source>
</evidence>
<proteinExistence type="predicted"/>
<dbReference type="AlphaFoldDB" id="A0A087GH69"/>
<feature type="compositionally biased region" description="Polar residues" evidence="2">
    <location>
        <begin position="172"/>
        <end position="184"/>
    </location>
</feature>
<evidence type="ECO:0000313" key="4">
    <source>
        <dbReference type="Proteomes" id="UP000029120"/>
    </source>
</evidence>
<feature type="region of interest" description="Disordered" evidence="2">
    <location>
        <begin position="157"/>
        <end position="222"/>
    </location>
</feature>
<dbReference type="EMBL" id="CM002875">
    <property type="protein sequence ID" value="KFK29221.1"/>
    <property type="molecule type" value="Genomic_DNA"/>
</dbReference>
<keyword evidence="4" id="KW-1185">Reference proteome</keyword>
<evidence type="ECO:0000256" key="2">
    <source>
        <dbReference type="SAM" id="MobiDB-lite"/>
    </source>
</evidence>
<reference evidence="4" key="1">
    <citation type="journal article" date="2015" name="Nat. Plants">
        <title>Genome expansion of Arabis alpina linked with retrotransposition and reduced symmetric DNA methylation.</title>
        <authorList>
            <person name="Willing E.M."/>
            <person name="Rawat V."/>
            <person name="Mandakova T."/>
            <person name="Maumus F."/>
            <person name="James G.V."/>
            <person name="Nordstroem K.J."/>
            <person name="Becker C."/>
            <person name="Warthmann N."/>
            <person name="Chica C."/>
            <person name="Szarzynska B."/>
            <person name="Zytnicki M."/>
            <person name="Albani M.C."/>
            <person name="Kiefer C."/>
            <person name="Bergonzi S."/>
            <person name="Castaings L."/>
            <person name="Mateos J.L."/>
            <person name="Berns M.C."/>
            <person name="Bujdoso N."/>
            <person name="Piofczyk T."/>
            <person name="de Lorenzo L."/>
            <person name="Barrero-Sicilia C."/>
            <person name="Mateos I."/>
            <person name="Piednoel M."/>
            <person name="Hagmann J."/>
            <person name="Chen-Min-Tao R."/>
            <person name="Iglesias-Fernandez R."/>
            <person name="Schuster S.C."/>
            <person name="Alonso-Blanco C."/>
            <person name="Roudier F."/>
            <person name="Carbonero P."/>
            <person name="Paz-Ares J."/>
            <person name="Davis S.J."/>
            <person name="Pecinka A."/>
            <person name="Quesneville H."/>
            <person name="Colot V."/>
            <person name="Lysak M.A."/>
            <person name="Weigel D."/>
            <person name="Coupland G."/>
            <person name="Schneeberger K."/>
        </authorList>
    </citation>
    <scope>NUCLEOTIDE SEQUENCE [LARGE SCALE GENOMIC DNA]</scope>
    <source>
        <strain evidence="4">cv. Pajares</strain>
    </source>
</reference>